<dbReference type="GO" id="GO:0000166">
    <property type="term" value="F:nucleotide binding"/>
    <property type="evidence" value="ECO:0007669"/>
    <property type="project" value="UniProtKB-KW"/>
</dbReference>
<dbReference type="GO" id="GO:0004540">
    <property type="term" value="F:RNA nuclease activity"/>
    <property type="evidence" value="ECO:0007669"/>
    <property type="project" value="InterPro"/>
</dbReference>
<keyword evidence="7" id="KW-1185">Reference proteome</keyword>
<keyword evidence="2" id="KW-1277">Toxin-antitoxin system</keyword>
<dbReference type="GO" id="GO:0016787">
    <property type="term" value="F:hydrolase activity"/>
    <property type="evidence" value="ECO:0007669"/>
    <property type="project" value="UniProtKB-KW"/>
</dbReference>
<dbReference type="Pfam" id="PF01934">
    <property type="entry name" value="HepT-like"/>
    <property type="match status" value="1"/>
</dbReference>
<evidence type="ECO:0000256" key="5">
    <source>
        <dbReference type="ARBA" id="ARBA00022801"/>
    </source>
</evidence>
<dbReference type="InterPro" id="IPR008201">
    <property type="entry name" value="HepT-like"/>
</dbReference>
<dbReference type="KEGG" id="ppsu:NO713_01094"/>
<dbReference type="EMBL" id="LR882967">
    <property type="protein sequence ID" value="CAD5927879.1"/>
    <property type="molecule type" value="Genomic_DNA"/>
</dbReference>
<organism evidence="6 7">
    <name type="scientific">Planktothrix pseudagardhii</name>
    <dbReference type="NCBI Taxonomy" id="132604"/>
    <lineage>
        <taxon>Bacteria</taxon>
        <taxon>Bacillati</taxon>
        <taxon>Cyanobacteriota</taxon>
        <taxon>Cyanophyceae</taxon>
        <taxon>Oscillatoriophycideae</taxon>
        <taxon>Oscillatoriales</taxon>
        <taxon>Microcoleaceae</taxon>
        <taxon>Planktothrix</taxon>
    </lineage>
</organism>
<dbReference type="InterPro" id="IPR051813">
    <property type="entry name" value="HepT_RNase_toxin"/>
</dbReference>
<evidence type="ECO:0000256" key="1">
    <source>
        <dbReference type="ARBA" id="ARBA00022553"/>
    </source>
</evidence>
<protein>
    <submittedName>
        <fullName evidence="6">UPF0331 protein</fullName>
    </submittedName>
</protein>
<dbReference type="SUPFAM" id="SSF81593">
    <property type="entry name" value="Nucleotidyltransferase substrate binding subunit/domain"/>
    <property type="match status" value="1"/>
</dbReference>
<evidence type="ECO:0000313" key="6">
    <source>
        <dbReference type="EMBL" id="CAD5927879.1"/>
    </source>
</evidence>
<evidence type="ECO:0000256" key="4">
    <source>
        <dbReference type="ARBA" id="ARBA00022741"/>
    </source>
</evidence>
<evidence type="ECO:0000256" key="2">
    <source>
        <dbReference type="ARBA" id="ARBA00022649"/>
    </source>
</evidence>
<accession>A0A9W4D0H3</accession>
<keyword evidence="5" id="KW-0378">Hydrolase</keyword>
<evidence type="ECO:0000256" key="3">
    <source>
        <dbReference type="ARBA" id="ARBA00022722"/>
    </source>
</evidence>
<name>A0A9W4D0H3_9CYAN</name>
<dbReference type="GO" id="GO:0110001">
    <property type="term" value="C:toxin-antitoxin complex"/>
    <property type="evidence" value="ECO:0007669"/>
    <property type="project" value="InterPro"/>
</dbReference>
<proteinExistence type="predicted"/>
<dbReference type="Proteomes" id="UP001153719">
    <property type="component" value="Chromosome"/>
</dbReference>
<gene>
    <name evidence="6" type="ORF">NO713_01094</name>
</gene>
<dbReference type="RefSeq" id="WP_254173215.1">
    <property type="nucleotide sequence ID" value="NZ_LR882967.1"/>
</dbReference>
<reference evidence="6" key="1">
    <citation type="submission" date="2020-09" db="EMBL/GenBank/DDBJ databases">
        <authorList>
            <person name="Blom J."/>
        </authorList>
    </citation>
    <scope>NUCLEOTIDE SEQUENCE</scope>
    <source>
        <strain evidence="6">No.713</strain>
    </source>
</reference>
<keyword evidence="1" id="KW-0597">Phosphoprotein</keyword>
<keyword evidence="3" id="KW-0540">Nuclease</keyword>
<dbReference type="PANTHER" id="PTHR34139">
    <property type="entry name" value="UPF0331 PROTEIN MJ0127"/>
    <property type="match status" value="1"/>
</dbReference>
<dbReference type="AlphaFoldDB" id="A0A9W4D0H3"/>
<dbReference type="PANTHER" id="PTHR34139:SF1">
    <property type="entry name" value="RNASE MJ1380-RELATED"/>
    <property type="match status" value="1"/>
</dbReference>
<evidence type="ECO:0000313" key="7">
    <source>
        <dbReference type="Proteomes" id="UP001153719"/>
    </source>
</evidence>
<sequence length="118" mass="13863">MPSREWSMRIQDILEAIARIQKTTEEMSFSDFQKTEEIILQGILYNFIIIGEAAVNIPITIQSRSSQIPWRLMGDMRNVIAHEYFQVNQRLVWNTIQNHLPPLVPLLQELLEEKGREN</sequence>
<keyword evidence="4" id="KW-0547">Nucleotide-binding</keyword>